<feature type="domain" description="Cadherin" evidence="9">
    <location>
        <begin position="439"/>
        <end position="537"/>
    </location>
</feature>
<dbReference type="InterPro" id="IPR047777">
    <property type="entry name" value="LapA-like_RM"/>
</dbReference>
<evidence type="ECO:0000256" key="5">
    <source>
        <dbReference type="ARBA" id="ARBA00022889"/>
    </source>
</evidence>
<dbReference type="InterPro" id="IPR002126">
    <property type="entry name" value="Cadherin-like_dom"/>
</dbReference>
<dbReference type="PANTHER" id="PTHR24025:SF23">
    <property type="entry name" value="NEURAL-CADHERIN"/>
    <property type="match status" value="1"/>
</dbReference>
<dbReference type="InterPro" id="IPR040853">
    <property type="entry name" value="RapA2_cadherin-like"/>
</dbReference>
<dbReference type="InterPro" id="IPR050971">
    <property type="entry name" value="Cadherin-domain_protein"/>
</dbReference>
<evidence type="ECO:0000256" key="2">
    <source>
        <dbReference type="ARBA" id="ARBA00022692"/>
    </source>
</evidence>
<dbReference type="PROSITE" id="PS00330">
    <property type="entry name" value="HEMOLYSIN_CALCIUM"/>
    <property type="match status" value="2"/>
</dbReference>
<evidence type="ECO:0000256" key="4">
    <source>
        <dbReference type="ARBA" id="ARBA00022837"/>
    </source>
</evidence>
<feature type="region of interest" description="Disordered" evidence="8">
    <location>
        <begin position="104"/>
        <end position="123"/>
    </location>
</feature>
<comment type="subcellular location">
    <subcellularLocation>
        <location evidence="1">Membrane</location>
    </subcellularLocation>
</comment>
<dbReference type="InterPro" id="IPR011049">
    <property type="entry name" value="Serralysin-like_metalloprot_C"/>
</dbReference>
<keyword evidence="11" id="KW-1185">Reference proteome</keyword>
<dbReference type="InterPro" id="IPR001343">
    <property type="entry name" value="Hemolysn_Ca-bd"/>
</dbReference>
<keyword evidence="4" id="KW-0106">Calcium</keyword>
<sequence length="2517" mass="262941">MMDTYMLKQDATIVELSGNINTKNNQGEEVTLRLGDTLKQNITFTISAGTTFTLQYSDGTTATQDDLVISPIATDGDLQPSEPTVTEIDPEIAALQEQILRGEDPTENLPDTAAGDTPQTANEGGGYVAVSRTGDETLANAGHDTAGFEQVALPRIDELPAFLTEFALPRLSARAVTLYERHLEQGSEPQATQLSQAESVSVNVQAGIQSLSINGIAVFTDGEFVGPVSITTQYGVLTISSYDSINSVLTYSYTLVATLDHSDSDTLSELFLLQLTDNQGVQTTTLVTANVVDDAPSGLDDSNQISQNDLDGVAGNVLLNDTLGADLAVVTQISNSENNSSNIAGNTVISGVYGSLTIAADGSYSYQLNNQLPEIQSLALGEQLLETFNYQLTDSDGDFVSQTLTITITGENDAPEITSSLEDAQGNVIEAGVLVGGNEETAGAAQASGTLTADDVDNGAVLTWQLDNDPVTPYGIFTLDESTGEWSFILDNELANSLAYGDQLTQSFTVTVTDEYGLSDTQVVTITINGTNDIPEITSSVEAAMGDVVEAGVQPSGNTPEPGTLVASDTLTADDVDNGAILSWSGNAAGSYGNFVIDPDTGTWTYTLNDNLLVDQLALGDSEQEQFLVTVTDEHGAFSTQLVTITITGTNDIPEITSAAEAAMGDVVEAGVQPGGNTPEPGTLVASDTLTADDVDNGAALSWSGNAAGSYGNFVIDPDTGTWTYTLNDNLLVDQLALGDSEQEQFLVTVTDEHGAYSTQLVTITITGTNDIPEITSAAEAAMGDVVEAGVQPGGNTPEPGTLVASDTLTADDVDNGAALSWSGNAFGSYGNFVIAPDTGTWTYTLNDNELVDQLALGDVKQEQFLVTVTDEHGAFSTQLVTITITGTNDIPEITSSAEAATGDVVEAGVQPGGNTPEPGTLVASDTLTADDVDNGAALSWSGNAAGSYGNFVIDPDTGTWTYTLNDNVLVDQLALGDVKQEQFLVTVTDEHGAYSTQLVTITITGTNDIPEITSAAEAATGDVVEAGVQPGGNTPEPGTLVASDTLTADDVDNGAALSWSGNAFGSYGNFVIDPDTGTWTYTLNDNLLVDQLALGDSEQEQFLVTVTDEHGAYSTQLVTITITGTNDIPEITSSAEAATGDVVEAGVQPSGNTPEPGTLVASDTLTADDVDNGAILSWSGNAAGSYGNFVIDPDTGTWTYTLNDNLLVDQLALGDSEQEQFLVTVTDEHGAFSTQLVTITITGTNDIPEITSSAEAATGDVVEAGVQPGGNTPEPGTLVASDTLTADDVDNGALLSWSGNAAGSYGNFVIDPDTGSWTYTLNDNVLVDQLAQGDVKQEQFLVTVTDEHGAFSTQLVTITITGTNDIPEITSAAEAAMGDVVEAGVQPGGNTPEPGTLVASDTLTADDVDNGAALSWSGNAFGSYGNFVIDPDTGTWTYTLNDNLLVDQLALGDVKQEQFLVTVTDEHGAFSTQLVTITITGTNDIPEITSAAEAATGDVVEAGVQPGGNTPEPGTLVASDTLTADDVDNGAALSWSGNAFGSYGNFVIDPDTGTWTYTLNDNLLVDQLALGDVKQEQFLVTVTDEHGAYSTQIVTITITGTNDMPEITSAAEAAMGDVVEAGVQPGGNTPEPGTLVASDTLTADDVDNGAALSWSGNAFGTYGNFVIDPDTGTWTYTLNDNLLVDQLALGDVKQEQFLVTVTDEHGAYSTQLVTITITGTNDMPEITSAAEAATGDVVEAGVQPGGNTPEPGTLVASDTLTADDVDNGAALSWSGNAFGTYGNFVIDPDTGTWTYTLNDNLLVDQLALGDVKQEQFLVTVTDEHGAYSTQLVTITITGTNDIPVLTVDTSGEVTEDLDVVNQLISDTGVLSFSDVDTDDTASVSSNYNGDISWSGGDLSLILTQEQIDQIINGFSADQDSWDFSVTNDLIQFLGISESISLSFDVTVTDANGAFDTEKVTITINGVNDAIEGEFAKEIWVPASLNEITDPYLSGYPLLIAMPTDIDANDTVTVSNLEMTLLTQGLDPDVELGSVYYMADGDNTLTLIDFNAPPILSATEIETLVYVPGDNGEVDYQMDLAFTFQVNSGTDSIDGEFIIHSVPANGLAAQTVQIGDGSSPLNSGNDQDADLVITELFANALNSDPASGSLLLFTDFQQTPVNIPVPINERDSNTNAGAAREMEVSARLTIGSAIFEVIPENDGDGIITWSYDADSGLMKAEIDYSAIFLLDGNGDPTTTSLADYIIANPVAANDLWRITYLDNNGGNFQARFVEAIFTHEQIADDSITIVGTDNINNLIFGSTNNDLLTGANLDDRIFGREDNDILRGLAGNDELVGGSGNDSLFGGEGNDFVIGGSGDDTLDGGVGRDYLSGGQGNDTLNGGELNGIDDGERDFFVWEADTADNSTDTVYNFNHNIDVLDLSDLLVNEENGDLEDFLSFSFSGGSTTITIDADGLGVGSDGVMIILDGVDLSAIYGSADASIIIAELITDEALIVDPNTTPFIPPYEQTDDGFNLP</sequence>
<reference evidence="10 11" key="1">
    <citation type="submission" date="2021-01" db="EMBL/GenBank/DDBJ databases">
        <title>Genome sequence of Shewanella schlegeliana JCM 11561.</title>
        <authorList>
            <person name="Zhang H."/>
            <person name="Li C."/>
        </authorList>
    </citation>
    <scope>NUCLEOTIDE SEQUENCE [LARGE SCALE GENOMIC DNA]</scope>
    <source>
        <strain evidence="10 11">JCM 11561</strain>
    </source>
</reference>
<dbReference type="PANTHER" id="PTHR24025">
    <property type="entry name" value="DESMOGLEIN FAMILY MEMBER"/>
    <property type="match status" value="1"/>
</dbReference>
<evidence type="ECO:0000256" key="3">
    <source>
        <dbReference type="ARBA" id="ARBA00022737"/>
    </source>
</evidence>
<evidence type="ECO:0000256" key="1">
    <source>
        <dbReference type="ARBA" id="ARBA00004370"/>
    </source>
</evidence>
<proteinExistence type="predicted"/>
<name>A0ABS1T4I5_9GAMM</name>
<evidence type="ECO:0000313" key="10">
    <source>
        <dbReference type="EMBL" id="MBL4915505.1"/>
    </source>
</evidence>
<dbReference type="PRINTS" id="PR00313">
    <property type="entry name" value="CABNDNGRPT"/>
</dbReference>
<dbReference type="Pfam" id="PF17963">
    <property type="entry name" value="Big_9"/>
    <property type="match status" value="10"/>
</dbReference>
<gene>
    <name evidence="10" type="ORF">JMA39_20640</name>
</gene>
<dbReference type="Gene3D" id="2.60.40.10">
    <property type="entry name" value="Immunoglobulins"/>
    <property type="match status" value="13"/>
</dbReference>
<dbReference type="InterPro" id="IPR010221">
    <property type="entry name" value="VCBS_dom"/>
</dbReference>
<comment type="caution">
    <text evidence="10">The sequence shown here is derived from an EMBL/GenBank/DDBJ whole genome shotgun (WGS) entry which is preliminary data.</text>
</comment>
<keyword evidence="5" id="KW-0130">Cell adhesion</keyword>
<evidence type="ECO:0000313" key="11">
    <source>
        <dbReference type="Proteomes" id="UP000604898"/>
    </source>
</evidence>
<accession>A0ABS1T4I5</accession>
<dbReference type="EMBL" id="JAESVD010000017">
    <property type="protein sequence ID" value="MBL4915505.1"/>
    <property type="molecule type" value="Genomic_DNA"/>
</dbReference>
<dbReference type="SMART" id="SM00112">
    <property type="entry name" value="CA"/>
    <property type="match status" value="12"/>
</dbReference>
<dbReference type="InterPro" id="IPR018511">
    <property type="entry name" value="Hemolysin-typ_Ca-bd_CS"/>
</dbReference>
<keyword evidence="7" id="KW-0472">Membrane</keyword>
<dbReference type="Pfam" id="PF00353">
    <property type="entry name" value="HemolysinCabind"/>
    <property type="match status" value="2"/>
</dbReference>
<dbReference type="Pfam" id="PF17803">
    <property type="entry name" value="Cadherin_4"/>
    <property type="match status" value="1"/>
</dbReference>
<dbReference type="RefSeq" id="WP_202723777.1">
    <property type="nucleotide sequence ID" value="NZ_JAESVD010000017.1"/>
</dbReference>
<dbReference type="Gene3D" id="2.150.10.10">
    <property type="entry name" value="Serralysin-like metalloprotease, C-terminal"/>
    <property type="match status" value="2"/>
</dbReference>
<evidence type="ECO:0000256" key="8">
    <source>
        <dbReference type="SAM" id="MobiDB-lite"/>
    </source>
</evidence>
<dbReference type="SUPFAM" id="SSF51120">
    <property type="entry name" value="beta-Roll"/>
    <property type="match status" value="1"/>
</dbReference>
<dbReference type="PROSITE" id="PS50268">
    <property type="entry name" value="CADHERIN_2"/>
    <property type="match status" value="2"/>
</dbReference>
<dbReference type="InterPro" id="IPR013783">
    <property type="entry name" value="Ig-like_fold"/>
</dbReference>
<organism evidence="10 11">
    <name type="scientific">Shewanella schlegeliana</name>
    <dbReference type="NCBI Taxonomy" id="190308"/>
    <lineage>
        <taxon>Bacteria</taxon>
        <taxon>Pseudomonadati</taxon>
        <taxon>Pseudomonadota</taxon>
        <taxon>Gammaproteobacteria</taxon>
        <taxon>Alteromonadales</taxon>
        <taxon>Shewanellaceae</taxon>
        <taxon>Shewanella</taxon>
    </lineage>
</organism>
<dbReference type="NCBIfam" id="NF033682">
    <property type="entry name" value="retention_LapA"/>
    <property type="match status" value="1"/>
</dbReference>
<keyword evidence="2" id="KW-0812">Transmembrane</keyword>
<evidence type="ECO:0000256" key="7">
    <source>
        <dbReference type="ARBA" id="ARBA00023136"/>
    </source>
</evidence>
<evidence type="ECO:0000256" key="6">
    <source>
        <dbReference type="ARBA" id="ARBA00022989"/>
    </source>
</evidence>
<dbReference type="NCBIfam" id="TIGR01965">
    <property type="entry name" value="VCBS_repeat"/>
    <property type="match status" value="14"/>
</dbReference>
<keyword evidence="3" id="KW-0677">Repeat</keyword>
<protein>
    <submittedName>
        <fullName evidence="10">Retention module-containing protein</fullName>
    </submittedName>
</protein>
<dbReference type="Proteomes" id="UP000604898">
    <property type="component" value="Unassembled WGS sequence"/>
</dbReference>
<feature type="domain" description="Cadherin" evidence="9">
    <location>
        <begin position="681"/>
        <end position="775"/>
    </location>
</feature>
<dbReference type="CDD" id="cd11304">
    <property type="entry name" value="Cadherin_repeat"/>
    <property type="match status" value="4"/>
</dbReference>
<keyword evidence="6" id="KW-1133">Transmembrane helix</keyword>
<evidence type="ECO:0000259" key="9">
    <source>
        <dbReference type="PROSITE" id="PS50268"/>
    </source>
</evidence>